<organism evidence="1 2">
    <name type="scientific">Pedobacter metabolipauper</name>
    <dbReference type="NCBI Taxonomy" id="425513"/>
    <lineage>
        <taxon>Bacteria</taxon>
        <taxon>Pseudomonadati</taxon>
        <taxon>Bacteroidota</taxon>
        <taxon>Sphingobacteriia</taxon>
        <taxon>Sphingobacteriales</taxon>
        <taxon>Sphingobacteriaceae</taxon>
        <taxon>Pedobacter</taxon>
    </lineage>
</organism>
<evidence type="ECO:0000313" key="1">
    <source>
        <dbReference type="EMBL" id="TDQ08866.1"/>
    </source>
</evidence>
<comment type="caution">
    <text evidence="1">The sequence shown here is derived from an EMBL/GenBank/DDBJ whole genome shotgun (WGS) entry which is preliminary data.</text>
</comment>
<proteinExistence type="predicted"/>
<gene>
    <name evidence="1" type="ORF">ATK78_3386</name>
</gene>
<dbReference type="Proteomes" id="UP000295620">
    <property type="component" value="Unassembled WGS sequence"/>
</dbReference>
<sequence>MVKTFSKMDTGITLIRNFAPHSNQEKEVSFFPTTIYNKRKYFLLITNIFSIFTYGR</sequence>
<dbReference type="AlphaFoldDB" id="A0A4R6SUZ7"/>
<name>A0A4R6SUZ7_9SPHI</name>
<dbReference type="EMBL" id="SNYC01000005">
    <property type="protein sequence ID" value="TDQ08866.1"/>
    <property type="molecule type" value="Genomic_DNA"/>
</dbReference>
<evidence type="ECO:0000313" key="2">
    <source>
        <dbReference type="Proteomes" id="UP000295620"/>
    </source>
</evidence>
<accession>A0A4R6SUZ7</accession>
<reference evidence="1 2" key="1">
    <citation type="submission" date="2019-03" db="EMBL/GenBank/DDBJ databases">
        <title>Genomic Encyclopedia of Archaeal and Bacterial Type Strains, Phase II (KMG-II): from individual species to whole genera.</title>
        <authorList>
            <person name="Goeker M."/>
        </authorList>
    </citation>
    <scope>NUCLEOTIDE SEQUENCE [LARGE SCALE GENOMIC DNA]</scope>
    <source>
        <strain evidence="1 2">DSM 19035</strain>
    </source>
</reference>
<protein>
    <submittedName>
        <fullName evidence="1">Uncharacterized protein</fullName>
    </submittedName>
</protein>
<keyword evidence="2" id="KW-1185">Reference proteome</keyword>